<proteinExistence type="predicted"/>
<organism evidence="1">
    <name type="scientific">marine sediment metagenome</name>
    <dbReference type="NCBI Taxonomy" id="412755"/>
    <lineage>
        <taxon>unclassified sequences</taxon>
        <taxon>metagenomes</taxon>
        <taxon>ecological metagenomes</taxon>
    </lineage>
</organism>
<dbReference type="EMBL" id="BARW01043414">
    <property type="protein sequence ID" value="GAJ19790.1"/>
    <property type="molecule type" value="Genomic_DNA"/>
</dbReference>
<sequence length="34" mass="3589">RADEEMKAILAPPSAVDPQTGKIPEGLVLAREEG</sequence>
<evidence type="ECO:0000313" key="1">
    <source>
        <dbReference type="EMBL" id="GAJ19790.1"/>
    </source>
</evidence>
<name>X1W090_9ZZZZ</name>
<accession>X1W090</accession>
<reference evidence="1" key="1">
    <citation type="journal article" date="2014" name="Front. Microbiol.">
        <title>High frequency of phylogenetically diverse reductive dehalogenase-homologous genes in deep subseafloor sedimentary metagenomes.</title>
        <authorList>
            <person name="Kawai M."/>
            <person name="Futagami T."/>
            <person name="Toyoda A."/>
            <person name="Takaki Y."/>
            <person name="Nishi S."/>
            <person name="Hori S."/>
            <person name="Arai W."/>
            <person name="Tsubouchi T."/>
            <person name="Morono Y."/>
            <person name="Uchiyama I."/>
            <person name="Ito T."/>
            <person name="Fujiyama A."/>
            <person name="Inagaki F."/>
            <person name="Takami H."/>
        </authorList>
    </citation>
    <scope>NUCLEOTIDE SEQUENCE</scope>
    <source>
        <strain evidence="1">Expedition CK06-06</strain>
    </source>
</reference>
<feature type="non-terminal residue" evidence="1">
    <location>
        <position position="1"/>
    </location>
</feature>
<feature type="non-terminal residue" evidence="1">
    <location>
        <position position="34"/>
    </location>
</feature>
<dbReference type="AlphaFoldDB" id="X1W090"/>
<comment type="caution">
    <text evidence="1">The sequence shown here is derived from an EMBL/GenBank/DDBJ whole genome shotgun (WGS) entry which is preliminary data.</text>
</comment>
<protein>
    <submittedName>
        <fullName evidence="1">Uncharacterized protein</fullName>
    </submittedName>
</protein>
<gene>
    <name evidence="1" type="ORF">S12H4_63601</name>
</gene>